<dbReference type="EMBL" id="BOPF01000022">
    <property type="protein sequence ID" value="GIJ48754.1"/>
    <property type="molecule type" value="Genomic_DNA"/>
</dbReference>
<sequence length="99" mass="10401">MGKSGAVRSDALPDGGLGPPSMPPAVGAAGNGLTRMTVNLNRQAVQALEQVSSATGYSKTDSVNRALQIYAIIHAIMERNEGVLRVAHLDGEVERIYLV</sequence>
<evidence type="ECO:0000256" key="1">
    <source>
        <dbReference type="SAM" id="MobiDB-lite"/>
    </source>
</evidence>
<dbReference type="Proteomes" id="UP000619260">
    <property type="component" value="Unassembled WGS sequence"/>
</dbReference>
<dbReference type="RefSeq" id="WP_203902232.1">
    <property type="nucleotide sequence ID" value="NZ_BOPF01000022.1"/>
</dbReference>
<evidence type="ECO:0008006" key="4">
    <source>
        <dbReference type="Google" id="ProtNLM"/>
    </source>
</evidence>
<accession>A0A8J3YND8</accession>
<organism evidence="2 3">
    <name type="scientific">Virgisporangium aliadipatigenens</name>
    <dbReference type="NCBI Taxonomy" id="741659"/>
    <lineage>
        <taxon>Bacteria</taxon>
        <taxon>Bacillati</taxon>
        <taxon>Actinomycetota</taxon>
        <taxon>Actinomycetes</taxon>
        <taxon>Micromonosporales</taxon>
        <taxon>Micromonosporaceae</taxon>
        <taxon>Virgisporangium</taxon>
    </lineage>
</organism>
<keyword evidence="3" id="KW-1185">Reference proteome</keyword>
<name>A0A8J3YND8_9ACTN</name>
<proteinExistence type="predicted"/>
<comment type="caution">
    <text evidence="2">The sequence shown here is derived from an EMBL/GenBank/DDBJ whole genome shotgun (WGS) entry which is preliminary data.</text>
</comment>
<reference evidence="2" key="1">
    <citation type="submission" date="2021-01" db="EMBL/GenBank/DDBJ databases">
        <title>Whole genome shotgun sequence of Virgisporangium aliadipatigenens NBRC 105644.</title>
        <authorList>
            <person name="Komaki H."/>
            <person name="Tamura T."/>
        </authorList>
    </citation>
    <scope>NUCLEOTIDE SEQUENCE</scope>
    <source>
        <strain evidence="2">NBRC 105644</strain>
    </source>
</reference>
<evidence type="ECO:0000313" key="2">
    <source>
        <dbReference type="EMBL" id="GIJ48754.1"/>
    </source>
</evidence>
<protein>
    <recommendedName>
        <fullName evidence="4">Ribbon-helix-helix protein CopG domain-containing protein</fullName>
    </recommendedName>
</protein>
<gene>
    <name evidence="2" type="ORF">Val02_56400</name>
</gene>
<evidence type="ECO:0000313" key="3">
    <source>
        <dbReference type="Proteomes" id="UP000619260"/>
    </source>
</evidence>
<dbReference type="AlphaFoldDB" id="A0A8J3YND8"/>
<feature type="region of interest" description="Disordered" evidence="1">
    <location>
        <begin position="1"/>
        <end position="30"/>
    </location>
</feature>